<dbReference type="PANTHER" id="PTHR43656:SF2">
    <property type="entry name" value="BINDING OXIDOREDUCTASE, PUTATIVE (AFU_ORTHOLOGUE AFUA_2G08260)-RELATED"/>
    <property type="match status" value="1"/>
</dbReference>
<dbReference type="CDD" id="cd04735">
    <property type="entry name" value="OYE_like_4_FMN"/>
    <property type="match status" value="1"/>
</dbReference>
<evidence type="ECO:0000256" key="1">
    <source>
        <dbReference type="ARBA" id="ARBA00022630"/>
    </source>
</evidence>
<dbReference type="SUPFAM" id="SSF51395">
    <property type="entry name" value="FMN-linked oxidoreductases"/>
    <property type="match status" value="1"/>
</dbReference>
<gene>
    <name evidence="4" type="primary">yqiG</name>
    <name evidence="4" type="ORF">CUJ84_Chr002120</name>
</gene>
<dbReference type="Pfam" id="PF00724">
    <property type="entry name" value="Oxidored_FMN"/>
    <property type="match status" value="1"/>
</dbReference>
<accession>A0A2K9Z2M7</accession>
<proteinExistence type="predicted"/>
<protein>
    <submittedName>
        <fullName evidence="4">Putative NADH-dependent flavin oxidoreductase YqiG</fullName>
        <ecNumber evidence="4">1.-.-.-</ecNumber>
    </submittedName>
</protein>
<evidence type="ECO:0000313" key="5">
    <source>
        <dbReference type="Proteomes" id="UP000238523"/>
    </source>
</evidence>
<dbReference type="InterPro" id="IPR001155">
    <property type="entry name" value="OxRdtase_FMN_N"/>
</dbReference>
<keyword evidence="1" id="KW-0285">Flavoprotein</keyword>
<dbReference type="GO" id="GO:0016491">
    <property type="term" value="F:oxidoreductase activity"/>
    <property type="evidence" value="ECO:0007669"/>
    <property type="project" value="UniProtKB-KW"/>
</dbReference>
<keyword evidence="2 4" id="KW-0560">Oxidoreductase</keyword>
<evidence type="ECO:0000313" key="4">
    <source>
        <dbReference type="EMBL" id="AUW42485.1"/>
    </source>
</evidence>
<reference evidence="4 5" key="1">
    <citation type="submission" date="2017-11" db="EMBL/GenBank/DDBJ databases">
        <title>Complete genome of Rhizobium leguminosarum Norway, an ineffective micro-symbiont.</title>
        <authorList>
            <person name="Hoffrichter A."/>
            <person name="Liang J."/>
            <person name="Brachmann A."/>
            <person name="Marin M."/>
        </authorList>
    </citation>
    <scope>NUCLEOTIDE SEQUENCE [LARGE SCALE GENOMIC DNA]</scope>
    <source>
        <strain evidence="4 5">Norway</strain>
    </source>
</reference>
<evidence type="ECO:0000256" key="2">
    <source>
        <dbReference type="ARBA" id="ARBA00023002"/>
    </source>
</evidence>
<dbReference type="Gene3D" id="3.20.20.70">
    <property type="entry name" value="Aldolase class I"/>
    <property type="match status" value="1"/>
</dbReference>
<organism evidence="4 5">
    <name type="scientific">Rhizobium leguminosarum</name>
    <dbReference type="NCBI Taxonomy" id="384"/>
    <lineage>
        <taxon>Bacteria</taxon>
        <taxon>Pseudomonadati</taxon>
        <taxon>Pseudomonadota</taxon>
        <taxon>Alphaproteobacteria</taxon>
        <taxon>Hyphomicrobiales</taxon>
        <taxon>Rhizobiaceae</taxon>
        <taxon>Rhizobium/Agrobacterium group</taxon>
        <taxon>Rhizobium</taxon>
    </lineage>
</organism>
<dbReference type="EMBL" id="CP025012">
    <property type="protein sequence ID" value="AUW42485.1"/>
    <property type="molecule type" value="Genomic_DNA"/>
</dbReference>
<feature type="domain" description="NADH:flavin oxidoreductase/NADH oxidase N-terminal" evidence="3">
    <location>
        <begin position="9"/>
        <end position="337"/>
    </location>
</feature>
<dbReference type="Proteomes" id="UP000238523">
    <property type="component" value="Chromosome"/>
</dbReference>
<name>A0A2K9Z2M7_RHILE</name>
<evidence type="ECO:0000259" key="3">
    <source>
        <dbReference type="Pfam" id="PF00724"/>
    </source>
</evidence>
<dbReference type="PANTHER" id="PTHR43656">
    <property type="entry name" value="BINDING OXIDOREDUCTASE, PUTATIVE (AFU_ORTHOLOGUE AFUA_2G08260)-RELATED"/>
    <property type="match status" value="1"/>
</dbReference>
<dbReference type="InterPro" id="IPR051799">
    <property type="entry name" value="NADH_flavin_oxidoreductase"/>
</dbReference>
<dbReference type="RefSeq" id="WP_105006064.1">
    <property type="nucleotide sequence ID" value="NZ_CP025012.1"/>
</dbReference>
<sequence>MMMEATPALFEPFVFASGITLRNRVVMAPMTTWSANDDGTVSDEEVSYYRRRVNGVGLVLTGCTHVSPNGIGFTGEFASYDDSFIPSLRRLAEAAKSGGAPAILQIFHAGSKAVPALVPDGDVVSASSLQVSAGPFNPGGGTTRALSHDEILDVISAFGEATRRAIEAGFDGVELHAAHGFLIQNFYSPLHNYRDDEWGGSLEKRMRFPLAVVRNVRRVIGTHATRPFLLGYRVSPEEPEEGGLRIEDTHELIEHLIDGGVDYIHASLTSVLEAQPLEAIADRPIAELIAATVAGRVPVIAAGQIKSPQQAESALHLGLSLVAVGQGLVINPEWVELSRSGNEKLIENEIRTTTIPEIALPAKLWGVIEAATGWFNINDDHEEQRQKATA</sequence>
<dbReference type="EC" id="1.-.-.-" evidence="4"/>
<dbReference type="GO" id="GO:0010181">
    <property type="term" value="F:FMN binding"/>
    <property type="evidence" value="ECO:0007669"/>
    <property type="project" value="InterPro"/>
</dbReference>
<dbReference type="InterPro" id="IPR013785">
    <property type="entry name" value="Aldolase_TIM"/>
</dbReference>
<dbReference type="AlphaFoldDB" id="A0A2K9Z2M7"/>